<dbReference type="Gene3D" id="3.40.309.10">
    <property type="entry name" value="Aldehyde Dehydrogenase, Chain A, domain 2"/>
    <property type="match status" value="1"/>
</dbReference>
<dbReference type="InterPro" id="IPR015590">
    <property type="entry name" value="Aldehyde_DH_dom"/>
</dbReference>
<dbReference type="PROSITE" id="PS00687">
    <property type="entry name" value="ALDEHYDE_DEHYDR_GLU"/>
    <property type="match status" value="1"/>
</dbReference>
<evidence type="ECO:0000256" key="3">
    <source>
        <dbReference type="RuleBase" id="RU003345"/>
    </source>
</evidence>
<evidence type="ECO:0000259" key="4">
    <source>
        <dbReference type="Pfam" id="PF00171"/>
    </source>
</evidence>
<dbReference type="InterPro" id="IPR016163">
    <property type="entry name" value="Ald_DH_C"/>
</dbReference>
<dbReference type="InterPro" id="IPR016161">
    <property type="entry name" value="Ald_DH/histidinol_DH"/>
</dbReference>
<dbReference type="InterPro" id="IPR029510">
    <property type="entry name" value="Ald_DH_CS_GLU"/>
</dbReference>
<feature type="domain" description="Aldehyde dehydrogenase" evidence="4">
    <location>
        <begin position="20"/>
        <end position="484"/>
    </location>
</feature>
<keyword evidence="6" id="KW-1185">Reference proteome</keyword>
<comment type="caution">
    <text evidence="5">The sequence shown here is derived from an EMBL/GenBank/DDBJ whole genome shotgun (WGS) entry which is preliminary data.</text>
</comment>
<organism evidence="5 6">
    <name type="scientific">Zhongshania guokunii</name>
    <dbReference type="NCBI Taxonomy" id="641783"/>
    <lineage>
        <taxon>Bacteria</taxon>
        <taxon>Pseudomonadati</taxon>
        <taxon>Pseudomonadota</taxon>
        <taxon>Gammaproteobacteria</taxon>
        <taxon>Cellvibrionales</taxon>
        <taxon>Spongiibacteraceae</taxon>
        <taxon>Zhongshania</taxon>
    </lineage>
</organism>
<dbReference type="InterPro" id="IPR016162">
    <property type="entry name" value="Ald_DH_N"/>
</dbReference>
<feature type="active site" evidence="2">
    <location>
        <position position="261"/>
    </location>
</feature>
<evidence type="ECO:0000313" key="6">
    <source>
        <dbReference type="Proteomes" id="UP001557485"/>
    </source>
</evidence>
<keyword evidence="1 3" id="KW-0560">Oxidoreductase</keyword>
<dbReference type="Pfam" id="PF00171">
    <property type="entry name" value="Aldedh"/>
    <property type="match status" value="1"/>
</dbReference>
<dbReference type="Gene3D" id="3.40.605.10">
    <property type="entry name" value="Aldehyde Dehydrogenase, Chain A, domain 1"/>
    <property type="match status" value="1"/>
</dbReference>
<protein>
    <submittedName>
        <fullName evidence="5">Aldehyde dehydrogenase family protein</fullName>
    </submittedName>
</protein>
<accession>A0ABV3U0G7</accession>
<evidence type="ECO:0000256" key="2">
    <source>
        <dbReference type="PROSITE-ProRule" id="PRU10007"/>
    </source>
</evidence>
<comment type="similarity">
    <text evidence="3">Belongs to the aldehyde dehydrogenase family.</text>
</comment>
<dbReference type="SUPFAM" id="SSF53720">
    <property type="entry name" value="ALDH-like"/>
    <property type="match status" value="1"/>
</dbReference>
<dbReference type="Proteomes" id="UP001557485">
    <property type="component" value="Unassembled WGS sequence"/>
</dbReference>
<reference evidence="5 6" key="1">
    <citation type="journal article" date="2011" name="Int. J. Syst. Evol. Microbiol.">
        <title>Zhongshania antarctica gen. nov., sp. nov. and Zhongshania guokunii sp. nov., gammaproteobacteria respectively isolated from coastal attached (fast) ice and surface seawater of the Antarctic.</title>
        <authorList>
            <person name="Li H.J."/>
            <person name="Zhang X.Y."/>
            <person name="Chen C.X."/>
            <person name="Zhang Y.J."/>
            <person name="Gao Z.M."/>
            <person name="Yu Y."/>
            <person name="Chen X.L."/>
            <person name="Chen B."/>
            <person name="Zhang Y.Z."/>
        </authorList>
    </citation>
    <scope>NUCLEOTIDE SEQUENCE [LARGE SCALE GENOMIC DNA]</scope>
    <source>
        <strain evidence="5 6">ZS6-22T</strain>
    </source>
</reference>
<dbReference type="PANTHER" id="PTHR11699">
    <property type="entry name" value="ALDEHYDE DEHYDROGENASE-RELATED"/>
    <property type="match status" value="1"/>
</dbReference>
<evidence type="ECO:0000313" key="5">
    <source>
        <dbReference type="EMBL" id="MEX1667384.1"/>
    </source>
</evidence>
<sequence>MNSLSDISVPSGKMLIGSDWCDAYSGETLSVENPANGEIFTSIAAGGAAEIDAAVKAARKTFESTAWSRMRPIDRSRLLEQVALKIEAHAEELALLESFDNGKPKHLAMMVDIPSSVEVFRYMAGWCTKIYGKTLPISGDGRQYHAYTLRQPVGVVGAIVPWNYPLPMASWKIASALAAGCTVVLKPSEVTSLTTLRLAELMLEAGVPPGALNIVTGVGEIAGEALITHPDVDKIAFTGSTPVGKHILRSSANDLRRVSLELGGKSPTIIMPDADLDKAIPDAAMAIFFNSGQTCFAGSRLLCHESIYDVVVAGINEVAKNLPIGAGQDPTTMIGPVVNKKQRDRIENYIKIGQEEGAERISPEGDLPGQGYYVKPTILSGASSDSRVFNEEIFGPVLTATKFSTEEEAVKLANQSQFGLGANLYCKNVKTAHKMAAAIHAGTVWINTYFVVDAAMPFGGFKESGIGREVGEDGVLMFTESKSVCALLDD</sequence>
<gene>
    <name evidence="5" type="ORF">AB4876_00595</name>
</gene>
<dbReference type="RefSeq" id="WP_368379719.1">
    <property type="nucleotide sequence ID" value="NZ_JBFRYA010000001.1"/>
</dbReference>
<name>A0ABV3U0G7_9GAMM</name>
<evidence type="ECO:0000256" key="1">
    <source>
        <dbReference type="ARBA" id="ARBA00023002"/>
    </source>
</evidence>
<proteinExistence type="inferred from homology"/>
<dbReference type="EMBL" id="JBFRYA010000001">
    <property type="protein sequence ID" value="MEX1667384.1"/>
    <property type="molecule type" value="Genomic_DNA"/>
</dbReference>